<sequence>MALEKKMVSQITIKGLEYHSRKHINSVVSEAFGIDVKKALEQFASKSATMHSFSLYLGYR</sequence>
<comment type="caution">
    <text evidence="1">The sequence shown here is derived from an EMBL/GenBank/DDBJ whole genome shotgun (WGS) entry which is preliminary data.</text>
</comment>
<evidence type="ECO:0000313" key="2">
    <source>
        <dbReference type="Proteomes" id="UP001222325"/>
    </source>
</evidence>
<reference evidence="1" key="1">
    <citation type="submission" date="2023-03" db="EMBL/GenBank/DDBJ databases">
        <title>Massive genome expansion in bonnet fungi (Mycena s.s.) driven by repeated elements and novel gene families across ecological guilds.</title>
        <authorList>
            <consortium name="Lawrence Berkeley National Laboratory"/>
            <person name="Harder C.B."/>
            <person name="Miyauchi S."/>
            <person name="Viragh M."/>
            <person name="Kuo A."/>
            <person name="Thoen E."/>
            <person name="Andreopoulos B."/>
            <person name="Lu D."/>
            <person name="Skrede I."/>
            <person name="Drula E."/>
            <person name="Henrissat B."/>
            <person name="Morin E."/>
            <person name="Kohler A."/>
            <person name="Barry K."/>
            <person name="LaButti K."/>
            <person name="Morin E."/>
            <person name="Salamov A."/>
            <person name="Lipzen A."/>
            <person name="Mereny Z."/>
            <person name="Hegedus B."/>
            <person name="Baldrian P."/>
            <person name="Stursova M."/>
            <person name="Weitz H."/>
            <person name="Taylor A."/>
            <person name="Grigoriev I.V."/>
            <person name="Nagy L.G."/>
            <person name="Martin F."/>
            <person name="Kauserud H."/>
        </authorList>
    </citation>
    <scope>NUCLEOTIDE SEQUENCE</scope>
    <source>
        <strain evidence="1">CBHHK173m</strain>
    </source>
</reference>
<protein>
    <submittedName>
        <fullName evidence="1">Uncharacterized protein</fullName>
    </submittedName>
</protein>
<dbReference type="EMBL" id="JARJCN010000005">
    <property type="protein sequence ID" value="KAJ7100874.1"/>
    <property type="molecule type" value="Genomic_DNA"/>
</dbReference>
<accession>A0AAD6UJ82</accession>
<dbReference type="Proteomes" id="UP001222325">
    <property type="component" value="Unassembled WGS sequence"/>
</dbReference>
<name>A0AAD6UJ82_9AGAR</name>
<proteinExistence type="predicted"/>
<dbReference type="AlphaFoldDB" id="A0AAD6UJ82"/>
<gene>
    <name evidence="1" type="ORF">B0H15DRAFT_944163</name>
</gene>
<evidence type="ECO:0000313" key="1">
    <source>
        <dbReference type="EMBL" id="KAJ7100874.1"/>
    </source>
</evidence>
<organism evidence="1 2">
    <name type="scientific">Mycena belliarum</name>
    <dbReference type="NCBI Taxonomy" id="1033014"/>
    <lineage>
        <taxon>Eukaryota</taxon>
        <taxon>Fungi</taxon>
        <taxon>Dikarya</taxon>
        <taxon>Basidiomycota</taxon>
        <taxon>Agaricomycotina</taxon>
        <taxon>Agaricomycetes</taxon>
        <taxon>Agaricomycetidae</taxon>
        <taxon>Agaricales</taxon>
        <taxon>Marasmiineae</taxon>
        <taxon>Mycenaceae</taxon>
        <taxon>Mycena</taxon>
    </lineage>
</organism>
<keyword evidence="2" id="KW-1185">Reference proteome</keyword>